<evidence type="ECO:0000256" key="1">
    <source>
        <dbReference type="ARBA" id="ARBA00023125"/>
    </source>
</evidence>
<dbReference type="InterPro" id="IPR011010">
    <property type="entry name" value="DNA_brk_join_enz"/>
</dbReference>
<protein>
    <recommendedName>
        <fullName evidence="3">Core-binding (CB) domain-containing protein</fullName>
    </recommendedName>
</protein>
<sequence length="178" mass="20808">MATIQKVNNKKGISYRVLIRKKGLPVITKTFSRKNEAKQFILNLEGNRKSYLFLGNLNNKTTYRELVEDYLQNEYVGTNPQQQRSRLNHWLNQFGDKKVLNITKMDIKQGLSKLPKDISNSTINKYKKVASVVFNYGIREYGLPDNPTRYIRSLPEKEGRTRFLSEAERTRLFKACRA</sequence>
<feature type="non-terminal residue" evidence="2">
    <location>
        <position position="178"/>
    </location>
</feature>
<dbReference type="SUPFAM" id="SSF56349">
    <property type="entry name" value="DNA breaking-rejoining enzymes"/>
    <property type="match status" value="1"/>
</dbReference>
<proteinExistence type="predicted"/>
<accession>A0A382ZI00</accession>
<evidence type="ECO:0000313" key="2">
    <source>
        <dbReference type="EMBL" id="SVD95053.1"/>
    </source>
</evidence>
<dbReference type="EMBL" id="UINC01184027">
    <property type="protein sequence ID" value="SVD95053.1"/>
    <property type="molecule type" value="Genomic_DNA"/>
</dbReference>
<dbReference type="Gene3D" id="1.10.150.130">
    <property type="match status" value="1"/>
</dbReference>
<keyword evidence="1" id="KW-0238">DNA-binding</keyword>
<organism evidence="2">
    <name type="scientific">marine metagenome</name>
    <dbReference type="NCBI Taxonomy" id="408172"/>
    <lineage>
        <taxon>unclassified sequences</taxon>
        <taxon>metagenomes</taxon>
        <taxon>ecological metagenomes</taxon>
    </lineage>
</organism>
<dbReference type="AlphaFoldDB" id="A0A382ZI00"/>
<dbReference type="GO" id="GO:0003677">
    <property type="term" value="F:DNA binding"/>
    <property type="evidence" value="ECO:0007669"/>
    <property type="project" value="UniProtKB-KW"/>
</dbReference>
<reference evidence="2" key="1">
    <citation type="submission" date="2018-05" db="EMBL/GenBank/DDBJ databases">
        <authorList>
            <person name="Lanie J.A."/>
            <person name="Ng W.-L."/>
            <person name="Kazmierczak K.M."/>
            <person name="Andrzejewski T.M."/>
            <person name="Davidsen T.M."/>
            <person name="Wayne K.J."/>
            <person name="Tettelin H."/>
            <person name="Glass J.I."/>
            <person name="Rusch D."/>
            <person name="Podicherti R."/>
            <person name="Tsui H.-C.T."/>
            <person name="Winkler M.E."/>
        </authorList>
    </citation>
    <scope>NUCLEOTIDE SEQUENCE</scope>
</reference>
<name>A0A382ZI00_9ZZZZ</name>
<gene>
    <name evidence="2" type="ORF">METZ01_LOCUS447907</name>
</gene>
<dbReference type="InterPro" id="IPR010998">
    <property type="entry name" value="Integrase_recombinase_N"/>
</dbReference>
<evidence type="ECO:0008006" key="3">
    <source>
        <dbReference type="Google" id="ProtNLM"/>
    </source>
</evidence>